<reference evidence="1" key="1">
    <citation type="submission" date="2016-10" db="EMBL/GenBank/DDBJ databases">
        <title>Sequence of Gallionella enrichment culture.</title>
        <authorList>
            <person name="Poehlein A."/>
            <person name="Muehling M."/>
            <person name="Daniel R."/>
        </authorList>
    </citation>
    <scope>NUCLEOTIDE SEQUENCE</scope>
</reference>
<dbReference type="EMBL" id="MLJW01000086">
    <property type="protein sequence ID" value="OIR01255.1"/>
    <property type="molecule type" value="Genomic_DNA"/>
</dbReference>
<proteinExistence type="predicted"/>
<comment type="caution">
    <text evidence="1">The sequence shown here is derived from an EMBL/GenBank/DDBJ whole genome shotgun (WGS) entry which is preliminary data.</text>
</comment>
<organism evidence="1">
    <name type="scientific">mine drainage metagenome</name>
    <dbReference type="NCBI Taxonomy" id="410659"/>
    <lineage>
        <taxon>unclassified sequences</taxon>
        <taxon>metagenomes</taxon>
        <taxon>ecological metagenomes</taxon>
    </lineage>
</organism>
<evidence type="ECO:0000313" key="1">
    <source>
        <dbReference type="EMBL" id="OIR01255.1"/>
    </source>
</evidence>
<name>A0A1J5RZA9_9ZZZZ</name>
<protein>
    <submittedName>
        <fullName evidence="1">Uncharacterized protein</fullName>
    </submittedName>
</protein>
<sequence>MSRKLANITRFIGNYRYYRRNGFNSRTAWHLASMTLP</sequence>
<dbReference type="AlphaFoldDB" id="A0A1J5RZA9"/>
<gene>
    <name evidence="1" type="ORF">GALL_167270</name>
</gene>
<accession>A0A1J5RZA9</accession>